<evidence type="ECO:0000256" key="1">
    <source>
        <dbReference type="SAM" id="MobiDB-lite"/>
    </source>
</evidence>
<comment type="caution">
    <text evidence="3">The sequence shown here is derived from an EMBL/GenBank/DDBJ whole genome shotgun (WGS) entry which is preliminary data.</text>
</comment>
<keyword evidence="2" id="KW-0732">Signal</keyword>
<dbReference type="AlphaFoldDB" id="A0A2T3MHR3"/>
<reference evidence="3 4" key="1">
    <citation type="submission" date="2018-03" db="EMBL/GenBank/DDBJ databases">
        <title>Whole genome sequencing of Histamine producing bacteria.</title>
        <authorList>
            <person name="Butler K."/>
        </authorList>
    </citation>
    <scope>NUCLEOTIDE SEQUENCE [LARGE SCALE GENOMIC DNA]</scope>
    <source>
        <strain evidence="3 4">ATCC 33979</strain>
    </source>
</reference>
<dbReference type="EMBL" id="PYOJ01000001">
    <property type="protein sequence ID" value="PSV93866.1"/>
    <property type="molecule type" value="Genomic_DNA"/>
</dbReference>
<evidence type="ECO:0000313" key="4">
    <source>
        <dbReference type="Proteomes" id="UP000240410"/>
    </source>
</evidence>
<evidence type="ECO:0008006" key="5">
    <source>
        <dbReference type="Google" id="ProtNLM"/>
    </source>
</evidence>
<feature type="region of interest" description="Disordered" evidence="1">
    <location>
        <begin position="24"/>
        <end position="109"/>
    </location>
</feature>
<name>A0A2T3MHR3_PHOLE</name>
<feature type="compositionally biased region" description="Polar residues" evidence="1">
    <location>
        <begin position="35"/>
        <end position="48"/>
    </location>
</feature>
<feature type="chain" id="PRO_5015611441" description="Lipoprotein" evidence="2">
    <location>
        <begin position="22"/>
        <end position="513"/>
    </location>
</feature>
<sequence length="513" mass="57876">MFYKNKITVAMLLTLSTLTVGCGGGGGGDDESQPKDNTPIVTPSTPDEVTSPITEDSSESDTDSVEKPDDDTNTVTPEPEPTPDPEDPYTPPAGYIPEDPTPLPNSGEYTLPTYGYVGTPADALTNLHYVPEVDLTKTNKLGEHSTHPTLISDLEPYTTTECRLNDLINCADLNGNDYTIPYYKNKRQLIYNFVYNTVNDNLIQNYFTDYGNNNARRIAQTKPDFVAYYDRNQNVITPPNVPLDDTFITYRWDLSNLIPLKIDGTDPTGTKRIQYAIELMEKTIGKKVFDLDSIKNTPNEDIDRGIIIKFDSAWNWQTFDHNELYFDEDKNLKLRPLKKCAIASRFDNQPDAYNNQLKYVNGVGVDENGVDIKQSNGWKPEFPQTYFNTTPQTIDGKVYLNIDYTSYDDQMNITNKCFANRDMIFSELAVILGGGRNNNLGNTVTGRINRTIKTDKNGHQEIFEIDNTESYYTLSTLNGLHIKYNTTTYPSKDNVSTIMENPPHNFPEVYGNP</sequence>
<proteinExistence type="predicted"/>
<feature type="compositionally biased region" description="Acidic residues" evidence="1">
    <location>
        <begin position="56"/>
        <end position="72"/>
    </location>
</feature>
<gene>
    <name evidence="3" type="ORF">CTM89_01070</name>
</gene>
<evidence type="ECO:0000313" key="3">
    <source>
        <dbReference type="EMBL" id="PSV93866.1"/>
    </source>
</evidence>
<accession>A0A2T3MHR3</accession>
<evidence type="ECO:0000256" key="2">
    <source>
        <dbReference type="SAM" id="SignalP"/>
    </source>
</evidence>
<feature type="signal peptide" evidence="2">
    <location>
        <begin position="1"/>
        <end position="21"/>
    </location>
</feature>
<protein>
    <recommendedName>
        <fullName evidence="5">Lipoprotein</fullName>
    </recommendedName>
</protein>
<organism evidence="3 4">
    <name type="scientific">Photobacterium leiognathi</name>
    <dbReference type="NCBI Taxonomy" id="553611"/>
    <lineage>
        <taxon>Bacteria</taxon>
        <taxon>Pseudomonadati</taxon>
        <taxon>Pseudomonadota</taxon>
        <taxon>Gammaproteobacteria</taxon>
        <taxon>Vibrionales</taxon>
        <taxon>Vibrionaceae</taxon>
        <taxon>Photobacterium</taxon>
    </lineage>
</organism>
<dbReference type="RefSeq" id="WP_045068268.1">
    <property type="nucleotide sequence ID" value="NZ_JZSL01000003.1"/>
</dbReference>
<dbReference type="Proteomes" id="UP000240410">
    <property type="component" value="Unassembled WGS sequence"/>
</dbReference>
<dbReference type="PROSITE" id="PS51257">
    <property type="entry name" value="PROKAR_LIPOPROTEIN"/>
    <property type="match status" value="1"/>
</dbReference>